<feature type="transmembrane region" description="Helical" evidence="12">
    <location>
        <begin position="197"/>
        <end position="215"/>
    </location>
</feature>
<keyword evidence="8" id="KW-0157">Chromophore</keyword>
<dbReference type="OrthoDB" id="536545at2759"/>
<evidence type="ECO:0000313" key="14">
    <source>
        <dbReference type="Proteomes" id="UP000054279"/>
    </source>
</evidence>
<feature type="region of interest" description="Disordered" evidence="11">
    <location>
        <begin position="270"/>
        <end position="295"/>
    </location>
</feature>
<keyword evidence="10" id="KW-0675">Receptor</keyword>
<dbReference type="PRINTS" id="PR00251">
    <property type="entry name" value="BACTRLOPSIN"/>
</dbReference>
<dbReference type="FunFam" id="1.20.1070.10:FF:000160">
    <property type="entry name" value="Related to Opsin-1"/>
    <property type="match status" value="1"/>
</dbReference>
<keyword evidence="6" id="KW-0681">Retinal protein</keyword>
<dbReference type="Pfam" id="PF01036">
    <property type="entry name" value="Bac_rhodopsin"/>
    <property type="match status" value="1"/>
</dbReference>
<dbReference type="EMBL" id="KN837302">
    <property type="protein sequence ID" value="KIJ28612.1"/>
    <property type="molecule type" value="Genomic_DNA"/>
</dbReference>
<protein>
    <recommendedName>
        <fullName evidence="15">Family A G protein-coupled receptor-like protein</fullName>
    </recommendedName>
</protein>
<dbReference type="GO" id="GO:0007602">
    <property type="term" value="P:phototransduction"/>
    <property type="evidence" value="ECO:0007669"/>
    <property type="project" value="UniProtKB-KW"/>
</dbReference>
<dbReference type="PANTHER" id="PTHR28286:SF1">
    <property type="entry name" value="30 KDA HEAT SHOCK PROTEIN-RELATED"/>
    <property type="match status" value="1"/>
</dbReference>
<dbReference type="GO" id="GO:0005886">
    <property type="term" value="C:plasma membrane"/>
    <property type="evidence" value="ECO:0007669"/>
    <property type="project" value="TreeGrafter"/>
</dbReference>
<dbReference type="SMART" id="SM01021">
    <property type="entry name" value="Bac_rhodopsin"/>
    <property type="match status" value="1"/>
</dbReference>
<sequence length="331" mass="35680">MPVPAVLTNKAPATNPSTADLHLATSGSDWDWAVFALMLLSDLALIGWTYTRPRGARLFDYLGIIILTTVTIDYFTMASNLGHTPIQVQFLRDRAPGTTRAIWYTRYIDWFITTPLLLIMLLMSTGINIASMLPIIFMDLVMVVCALIGALTHSAYKWGYFAFSLAALVYVWACVWAQGPSAAGFLGSDVKVHFLRCAGYLMFLWFLYPICWALSEGANVISPTSEMIFYGILDLLTKPVFILFLLLSLKDIEFDRFGFQSLKASETGTIDGPNYSGRPAEPGMTHANRAPAATTAGAGAEARGGTVAGGAGNATGAGAVPVAVAETAPRV</sequence>
<dbReference type="InterPro" id="IPR001425">
    <property type="entry name" value="Arc/bac/fun_rhodopsins"/>
</dbReference>
<proteinExistence type="inferred from homology"/>
<dbReference type="PANTHER" id="PTHR28286">
    <property type="match status" value="1"/>
</dbReference>
<evidence type="ECO:0000256" key="10">
    <source>
        <dbReference type="ARBA" id="ARBA00023170"/>
    </source>
</evidence>
<dbReference type="InterPro" id="IPR018229">
    <property type="entry name" value="Rhodopsin_retinal_BS"/>
</dbReference>
<evidence type="ECO:0008006" key="15">
    <source>
        <dbReference type="Google" id="ProtNLM"/>
    </source>
</evidence>
<dbReference type="SUPFAM" id="SSF81321">
    <property type="entry name" value="Family A G protein-coupled receptor-like"/>
    <property type="match status" value="1"/>
</dbReference>
<dbReference type="GO" id="GO:0005783">
    <property type="term" value="C:endoplasmic reticulum"/>
    <property type="evidence" value="ECO:0007669"/>
    <property type="project" value="TreeGrafter"/>
</dbReference>
<evidence type="ECO:0000256" key="8">
    <source>
        <dbReference type="ARBA" id="ARBA00022991"/>
    </source>
</evidence>
<feature type="transmembrane region" description="Helical" evidence="12">
    <location>
        <begin position="58"/>
        <end position="81"/>
    </location>
</feature>
<name>A0A0C9UI41_SPHS4</name>
<evidence type="ECO:0000256" key="7">
    <source>
        <dbReference type="ARBA" id="ARBA00022989"/>
    </source>
</evidence>
<dbReference type="GO" id="GO:0005216">
    <property type="term" value="F:monoatomic ion channel activity"/>
    <property type="evidence" value="ECO:0007669"/>
    <property type="project" value="InterPro"/>
</dbReference>
<evidence type="ECO:0000256" key="12">
    <source>
        <dbReference type="SAM" id="Phobius"/>
    </source>
</evidence>
<dbReference type="Proteomes" id="UP000054279">
    <property type="component" value="Unassembled WGS sequence"/>
</dbReference>
<evidence type="ECO:0000256" key="1">
    <source>
        <dbReference type="ARBA" id="ARBA00004141"/>
    </source>
</evidence>
<dbReference type="AlphaFoldDB" id="A0A0C9UI41"/>
<keyword evidence="4" id="KW-0716">Sensory transduction</keyword>
<accession>A0A0C9UI41</accession>
<comment type="subcellular location">
    <subcellularLocation>
        <location evidence="1">Membrane</location>
        <topology evidence="1">Multi-pass membrane protein</topology>
    </subcellularLocation>
</comment>
<dbReference type="GO" id="GO:0009881">
    <property type="term" value="F:photoreceptor activity"/>
    <property type="evidence" value="ECO:0007669"/>
    <property type="project" value="UniProtKB-KW"/>
</dbReference>
<evidence type="ECO:0000256" key="2">
    <source>
        <dbReference type="ARBA" id="ARBA00008130"/>
    </source>
</evidence>
<dbReference type="HOGENOM" id="CLU_054785_2_0_1"/>
<evidence type="ECO:0000256" key="6">
    <source>
        <dbReference type="ARBA" id="ARBA00022925"/>
    </source>
</evidence>
<evidence type="ECO:0000313" key="13">
    <source>
        <dbReference type="EMBL" id="KIJ28612.1"/>
    </source>
</evidence>
<dbReference type="InterPro" id="IPR043476">
    <property type="entry name" value="Yro2-like_7TM"/>
</dbReference>
<evidence type="ECO:0000256" key="3">
    <source>
        <dbReference type="ARBA" id="ARBA00022543"/>
    </source>
</evidence>
<dbReference type="CDD" id="cd15239">
    <property type="entry name" value="7tm_YRO2_fungal-like"/>
    <property type="match status" value="1"/>
</dbReference>
<feature type="transmembrane region" description="Helical" evidence="12">
    <location>
        <begin position="158"/>
        <end position="177"/>
    </location>
</feature>
<feature type="transmembrane region" description="Helical" evidence="12">
    <location>
        <begin position="129"/>
        <end position="152"/>
    </location>
</feature>
<evidence type="ECO:0000256" key="11">
    <source>
        <dbReference type="SAM" id="MobiDB-lite"/>
    </source>
</evidence>
<gene>
    <name evidence="13" type="ORF">M422DRAFT_215320</name>
</gene>
<feature type="transmembrane region" description="Helical" evidence="12">
    <location>
        <begin position="32"/>
        <end position="51"/>
    </location>
</feature>
<keyword evidence="7 12" id="KW-1133">Transmembrane helix</keyword>
<evidence type="ECO:0000256" key="9">
    <source>
        <dbReference type="ARBA" id="ARBA00023136"/>
    </source>
</evidence>
<comment type="similarity">
    <text evidence="2">Belongs to the archaeal/bacterial/fungal opsin family.</text>
</comment>
<keyword evidence="5 12" id="KW-0812">Transmembrane</keyword>
<evidence type="ECO:0000256" key="5">
    <source>
        <dbReference type="ARBA" id="ARBA00022692"/>
    </source>
</evidence>
<keyword evidence="9 12" id="KW-0472">Membrane</keyword>
<dbReference type="Gene3D" id="1.20.1070.10">
    <property type="entry name" value="Rhodopsin 7-helix transmembrane proteins"/>
    <property type="match status" value="1"/>
</dbReference>
<evidence type="ECO:0000256" key="4">
    <source>
        <dbReference type="ARBA" id="ARBA00022606"/>
    </source>
</evidence>
<feature type="transmembrane region" description="Helical" evidence="12">
    <location>
        <begin position="101"/>
        <end position="122"/>
    </location>
</feature>
<keyword evidence="3" id="KW-0600">Photoreceptor protein</keyword>
<keyword evidence="14" id="KW-1185">Reference proteome</keyword>
<dbReference type="PROSITE" id="PS00950">
    <property type="entry name" value="BACTERIAL_OPSIN_1"/>
    <property type="match status" value="1"/>
</dbReference>
<feature type="transmembrane region" description="Helical" evidence="12">
    <location>
        <begin position="227"/>
        <end position="247"/>
    </location>
</feature>
<reference evidence="13 14" key="1">
    <citation type="submission" date="2014-06" db="EMBL/GenBank/DDBJ databases">
        <title>Evolutionary Origins and Diversification of the Mycorrhizal Mutualists.</title>
        <authorList>
            <consortium name="DOE Joint Genome Institute"/>
            <consortium name="Mycorrhizal Genomics Consortium"/>
            <person name="Kohler A."/>
            <person name="Kuo A."/>
            <person name="Nagy L.G."/>
            <person name="Floudas D."/>
            <person name="Copeland A."/>
            <person name="Barry K.W."/>
            <person name="Cichocki N."/>
            <person name="Veneault-Fourrey C."/>
            <person name="LaButti K."/>
            <person name="Lindquist E.A."/>
            <person name="Lipzen A."/>
            <person name="Lundell T."/>
            <person name="Morin E."/>
            <person name="Murat C."/>
            <person name="Riley R."/>
            <person name="Ohm R."/>
            <person name="Sun H."/>
            <person name="Tunlid A."/>
            <person name="Henrissat B."/>
            <person name="Grigoriev I.V."/>
            <person name="Hibbett D.S."/>
            <person name="Martin F."/>
        </authorList>
    </citation>
    <scope>NUCLEOTIDE SEQUENCE [LARGE SCALE GENOMIC DNA]</scope>
    <source>
        <strain evidence="13 14">SS14</strain>
    </source>
</reference>
<organism evidence="13 14">
    <name type="scientific">Sphaerobolus stellatus (strain SS14)</name>
    <dbReference type="NCBI Taxonomy" id="990650"/>
    <lineage>
        <taxon>Eukaryota</taxon>
        <taxon>Fungi</taxon>
        <taxon>Dikarya</taxon>
        <taxon>Basidiomycota</taxon>
        <taxon>Agaricomycotina</taxon>
        <taxon>Agaricomycetes</taxon>
        <taxon>Phallomycetidae</taxon>
        <taxon>Geastrales</taxon>
        <taxon>Sphaerobolaceae</taxon>
        <taxon>Sphaerobolus</taxon>
    </lineage>
</organism>